<evidence type="ECO:0000256" key="2">
    <source>
        <dbReference type="ARBA" id="ARBA00008639"/>
    </source>
</evidence>
<dbReference type="EMBL" id="JAZGQO010000018">
    <property type="protein sequence ID" value="KAK6167240.1"/>
    <property type="molecule type" value="Genomic_DNA"/>
</dbReference>
<dbReference type="InterPro" id="IPR027278">
    <property type="entry name" value="ACCD_DCysDesulf"/>
</dbReference>
<evidence type="ECO:0000256" key="1">
    <source>
        <dbReference type="ARBA" id="ARBA00001933"/>
    </source>
</evidence>
<dbReference type="Proteomes" id="UP001347796">
    <property type="component" value="Unassembled WGS sequence"/>
</dbReference>
<evidence type="ECO:0000313" key="6">
    <source>
        <dbReference type="EMBL" id="KAK6167240.1"/>
    </source>
</evidence>
<evidence type="ECO:0000313" key="7">
    <source>
        <dbReference type="Proteomes" id="UP001347796"/>
    </source>
</evidence>
<dbReference type="Gene3D" id="3.40.50.1100">
    <property type="match status" value="2"/>
</dbReference>
<reference evidence="6 7" key="1">
    <citation type="submission" date="2024-01" db="EMBL/GenBank/DDBJ databases">
        <title>The genome of the rayed Mediterranean limpet Patella caerulea (Linnaeus, 1758).</title>
        <authorList>
            <person name="Anh-Thu Weber A."/>
            <person name="Halstead-Nussloch G."/>
        </authorList>
    </citation>
    <scope>NUCLEOTIDE SEQUENCE [LARGE SCALE GENOMIC DNA]</scope>
    <source>
        <strain evidence="6">AATW-2023a</strain>
        <tissue evidence="6">Whole specimen</tissue>
    </source>
</reference>
<dbReference type="PANTHER" id="PTHR43780">
    <property type="entry name" value="1-AMINOCYCLOPROPANE-1-CARBOXYLATE DEAMINASE-RELATED"/>
    <property type="match status" value="1"/>
</dbReference>
<dbReference type="Pfam" id="PF00291">
    <property type="entry name" value="PALP"/>
    <property type="match status" value="1"/>
</dbReference>
<gene>
    <name evidence="6" type="ORF">SNE40_021320</name>
</gene>
<comment type="cofactor">
    <cofactor evidence="1">
        <name>pyridoxal 5'-phosphate</name>
        <dbReference type="ChEBI" id="CHEBI:597326"/>
    </cofactor>
</comment>
<feature type="region of interest" description="Disordered" evidence="4">
    <location>
        <begin position="1"/>
        <end position="76"/>
    </location>
</feature>
<feature type="compositionally biased region" description="Basic and acidic residues" evidence="4">
    <location>
        <begin position="55"/>
        <end position="64"/>
    </location>
</feature>
<dbReference type="GO" id="GO:0019148">
    <property type="term" value="F:D-cysteine desulfhydrase activity"/>
    <property type="evidence" value="ECO:0007669"/>
    <property type="project" value="TreeGrafter"/>
</dbReference>
<keyword evidence="7" id="KW-1185">Reference proteome</keyword>
<feature type="compositionally biased region" description="Basic residues" evidence="4">
    <location>
        <begin position="1"/>
        <end position="14"/>
    </location>
</feature>
<name>A0AAN8J489_PATCE</name>
<proteinExistence type="inferred from homology"/>
<comment type="similarity">
    <text evidence="2">Belongs to the ACC deaminase/D-cysteine desulfhydrase family.</text>
</comment>
<evidence type="ECO:0000259" key="5">
    <source>
        <dbReference type="Pfam" id="PF00291"/>
    </source>
</evidence>
<comment type="caution">
    <text evidence="6">The sequence shown here is derived from an EMBL/GenBank/DDBJ whole genome shotgun (WGS) entry which is preliminary data.</text>
</comment>
<dbReference type="SUPFAM" id="SSF53686">
    <property type="entry name" value="Tryptophan synthase beta subunit-like PLP-dependent enzymes"/>
    <property type="match status" value="1"/>
</dbReference>
<dbReference type="InterPro" id="IPR001926">
    <property type="entry name" value="TrpB-like_PALP"/>
</dbReference>
<sequence length="451" mass="49934">MALHKDHRINRHKQQGLSEDNLLQEAEKESEKLNLTGGVKQANKKDEPQENGTHQTKESDKESVSDQITEGIHEENLHKEMRGELFKYEAADWMAPMTKIPKYRIKLAVTNTPIHRWNLPGIPEEFKIFIKRDDLTGSTLSGNKVRKLDFLFAEAVAQGYKHVITGGEIQSNHCRSVAIAARELGMRSHLILRSVRPERNHIKFEGNMLLNGLLGCKIYLVQKEAGFPVNLKPRIDKLKQHIESTTGEKCYVIPIGGSDEVGVFGYIEAFREMIGQGVCERFDDVVVATCGLGNTLAGIAIGNYLTGSHLRCHGICVSGSGDNIIPSINGVLTQLGLHGVEAENIANIINGYCGDGYGLSTSEELDYIRHVCSETGIVLDPVYTGKTTLGLVQILNKTPEIFKGKRILFIHTGGIFIVTDGRLTDMLNNSETVLQQLVAWPNEDILPSDIS</sequence>
<dbReference type="PANTHER" id="PTHR43780:SF2">
    <property type="entry name" value="1-AMINOCYCLOPROPANE-1-CARBOXYLATE DEAMINASE-RELATED"/>
    <property type="match status" value="1"/>
</dbReference>
<evidence type="ECO:0000256" key="3">
    <source>
        <dbReference type="ARBA" id="ARBA00022898"/>
    </source>
</evidence>
<keyword evidence="3" id="KW-0663">Pyridoxal phosphate</keyword>
<protein>
    <recommendedName>
        <fullName evidence="5">Tryptophan synthase beta chain-like PALP domain-containing protein</fullName>
    </recommendedName>
</protein>
<accession>A0AAN8J489</accession>
<dbReference type="AlphaFoldDB" id="A0AAN8J489"/>
<dbReference type="InterPro" id="IPR036052">
    <property type="entry name" value="TrpB-like_PALP_sf"/>
</dbReference>
<organism evidence="6 7">
    <name type="scientific">Patella caerulea</name>
    <name type="common">Rayed Mediterranean limpet</name>
    <dbReference type="NCBI Taxonomy" id="87958"/>
    <lineage>
        <taxon>Eukaryota</taxon>
        <taxon>Metazoa</taxon>
        <taxon>Spiralia</taxon>
        <taxon>Lophotrochozoa</taxon>
        <taxon>Mollusca</taxon>
        <taxon>Gastropoda</taxon>
        <taxon>Patellogastropoda</taxon>
        <taxon>Patelloidea</taxon>
        <taxon>Patellidae</taxon>
        <taxon>Patella</taxon>
    </lineage>
</organism>
<feature type="domain" description="Tryptophan synthase beta chain-like PALP" evidence="5">
    <location>
        <begin position="106"/>
        <end position="413"/>
    </location>
</feature>
<evidence type="ECO:0000256" key="4">
    <source>
        <dbReference type="SAM" id="MobiDB-lite"/>
    </source>
</evidence>